<dbReference type="AlphaFoldDB" id="A0A1H2MKK5"/>
<reference evidence="2" key="1">
    <citation type="journal article" date="2019" name="bioRxiv">
        <title>Bacterially produced spermidine induces plant systemic susceptibility to pathogens.</title>
        <authorList>
            <person name="Melnyk R.A."/>
            <person name="Beskrovnaya P.A."/>
            <person name="Liu Z."/>
            <person name="Song Y."/>
            <person name="Haney C.H."/>
        </authorList>
    </citation>
    <scope>NUCLEOTIDE SEQUENCE [LARGE SCALE GENOMIC DNA]</scope>
    <source>
        <strain evidence="2">Dha-51</strain>
    </source>
</reference>
<proteinExistence type="predicted"/>
<evidence type="ECO:0000313" key="2">
    <source>
        <dbReference type="Proteomes" id="UP000295254"/>
    </source>
</evidence>
<dbReference type="EMBL" id="RRZK01000014">
    <property type="protein sequence ID" value="TDB63579.1"/>
    <property type="molecule type" value="Genomic_DNA"/>
</dbReference>
<protein>
    <submittedName>
        <fullName evidence="1">Uncharacterized protein</fullName>
    </submittedName>
</protein>
<name>A0A1H2MKK5_PSEVA</name>
<gene>
    <name evidence="1" type="ORF">EIY72_12900</name>
</gene>
<comment type="caution">
    <text evidence="1">The sequence shown here is derived from an EMBL/GenBank/DDBJ whole genome shotgun (WGS) entry which is preliminary data.</text>
</comment>
<dbReference type="RefSeq" id="WP_132680138.1">
    <property type="nucleotide sequence ID" value="NZ_LT629803.1"/>
</dbReference>
<organism evidence="1 2">
    <name type="scientific">Pseudomonas vancouverensis</name>
    <dbReference type="NCBI Taxonomy" id="95300"/>
    <lineage>
        <taxon>Bacteria</taxon>
        <taxon>Pseudomonadati</taxon>
        <taxon>Pseudomonadota</taxon>
        <taxon>Gammaproteobacteria</taxon>
        <taxon>Pseudomonadales</taxon>
        <taxon>Pseudomonadaceae</taxon>
        <taxon>Pseudomonas</taxon>
    </lineage>
</organism>
<accession>A0A1H2MKK5</accession>
<dbReference type="Proteomes" id="UP000295254">
    <property type="component" value="Unassembled WGS sequence"/>
</dbReference>
<sequence length="145" mass="16581">MSGRNSKSSEEQVKAHGWCRRYTDPVTPNRMSMTQRNGLLVFEGYEDASQTSPRKLVSFDLAGDIQSGTYHEWAPRFSIYVYESPVIHIRGVDGFIKLEINYAAQEFNCRLEYRVRAPDQTIFDVAMQVELVGFNQMIIPSSSSM</sequence>
<keyword evidence="2" id="KW-1185">Reference proteome</keyword>
<evidence type="ECO:0000313" key="1">
    <source>
        <dbReference type="EMBL" id="TDB63579.1"/>
    </source>
</evidence>